<dbReference type="AlphaFoldDB" id="X1RTB4"/>
<sequence length="101" mass="11352">GELISKVKFQLPELLSPEDGASVDSSRPTFDWEDVVDTVSGLDSYEIQVDNNQDFSPPEYVAIVTASNAIPQSDLAQGEYSWRVRARDNLDHYSDWTSPWS</sequence>
<organism evidence="1">
    <name type="scientific">marine sediment metagenome</name>
    <dbReference type="NCBI Taxonomy" id="412755"/>
    <lineage>
        <taxon>unclassified sequences</taxon>
        <taxon>metagenomes</taxon>
        <taxon>ecological metagenomes</taxon>
    </lineage>
</organism>
<comment type="caution">
    <text evidence="1">The sequence shown here is derived from an EMBL/GenBank/DDBJ whole genome shotgun (WGS) entry which is preliminary data.</text>
</comment>
<evidence type="ECO:0000313" key="1">
    <source>
        <dbReference type="EMBL" id="GAI66445.1"/>
    </source>
</evidence>
<evidence type="ECO:0008006" key="2">
    <source>
        <dbReference type="Google" id="ProtNLM"/>
    </source>
</evidence>
<feature type="non-terminal residue" evidence="1">
    <location>
        <position position="1"/>
    </location>
</feature>
<name>X1RTB4_9ZZZZ</name>
<dbReference type="EMBL" id="BARV01043816">
    <property type="protein sequence ID" value="GAI66445.1"/>
    <property type="molecule type" value="Genomic_DNA"/>
</dbReference>
<dbReference type="InterPro" id="IPR036116">
    <property type="entry name" value="FN3_sf"/>
</dbReference>
<feature type="non-terminal residue" evidence="1">
    <location>
        <position position="101"/>
    </location>
</feature>
<reference evidence="1" key="1">
    <citation type="journal article" date="2014" name="Front. Microbiol.">
        <title>High frequency of phylogenetically diverse reductive dehalogenase-homologous genes in deep subseafloor sedimentary metagenomes.</title>
        <authorList>
            <person name="Kawai M."/>
            <person name="Futagami T."/>
            <person name="Toyoda A."/>
            <person name="Takaki Y."/>
            <person name="Nishi S."/>
            <person name="Hori S."/>
            <person name="Arai W."/>
            <person name="Tsubouchi T."/>
            <person name="Morono Y."/>
            <person name="Uchiyama I."/>
            <person name="Ito T."/>
            <person name="Fujiyama A."/>
            <person name="Inagaki F."/>
            <person name="Takami H."/>
        </authorList>
    </citation>
    <scope>NUCLEOTIDE SEQUENCE</scope>
    <source>
        <strain evidence="1">Expedition CK06-06</strain>
    </source>
</reference>
<accession>X1RTB4</accession>
<dbReference type="SUPFAM" id="SSF49265">
    <property type="entry name" value="Fibronectin type III"/>
    <property type="match status" value="1"/>
</dbReference>
<proteinExistence type="predicted"/>
<dbReference type="Gene3D" id="2.60.40.10">
    <property type="entry name" value="Immunoglobulins"/>
    <property type="match status" value="1"/>
</dbReference>
<dbReference type="InterPro" id="IPR013783">
    <property type="entry name" value="Ig-like_fold"/>
</dbReference>
<protein>
    <recommendedName>
        <fullName evidence="2">Fibronectin type-III domain-containing protein</fullName>
    </recommendedName>
</protein>
<gene>
    <name evidence="1" type="ORF">S06H3_65209</name>
</gene>